<feature type="domain" description="Glycosyl transferase family 1" evidence="1">
    <location>
        <begin position="228"/>
        <end position="387"/>
    </location>
</feature>
<sequence length="426" mass="47003">MPTRHLGVVLKGYPRLSETFIAQELRELEARGFTLTLFSLRHPTDLERHPVHDEIRAHVIYLPEYLYQEPWRVLRATLAALRRPAALWATWRLFLSDLVRDFTPNRVRRFGQALVLAAECPPEIEQLYVHFIHTPGSVTRYAARLTGLPWAASAHAKDVWTQPEWEIRAKLADMQWLATCTRANHDYLSALPEGRGKVHLVYHGISFARFPPPPTAPAARDGSDPARPVELLSVGRAVAKKGYDDLLAALATLPAGLSWRLTHIGGGALLAELKHQAETLGLTDRIRWLGALPQQEVLAAYRTADLFVLPCKVVDDGDRDGLPNVLMEAQSQAVCCLSTRLSGIPELIEDGVSGVLVEAGDVAALGTELTRLMADPGLRQRLAQAGAARVRSEFAMERGIERLLDCFDPPPPATEAACPVSPSTPH</sequence>
<dbReference type="STRING" id="1123014.SAMN02745746_03687"/>
<dbReference type="GO" id="GO:0016757">
    <property type="term" value="F:glycosyltransferase activity"/>
    <property type="evidence" value="ECO:0007669"/>
    <property type="project" value="InterPro"/>
</dbReference>
<reference evidence="3" key="1">
    <citation type="submission" date="2017-04" db="EMBL/GenBank/DDBJ databases">
        <authorList>
            <person name="Varghese N."/>
            <person name="Submissions S."/>
        </authorList>
    </citation>
    <scope>NUCLEOTIDE SEQUENCE [LARGE SCALE GENOMIC DNA]</scope>
    <source>
        <strain evidence="3">DSM 22618</strain>
    </source>
</reference>
<dbReference type="PANTHER" id="PTHR12526:SF636">
    <property type="entry name" value="BLL3647 PROTEIN"/>
    <property type="match status" value="1"/>
</dbReference>
<dbReference type="Proteomes" id="UP000192920">
    <property type="component" value="Unassembled WGS sequence"/>
</dbReference>
<dbReference type="RefSeq" id="WP_085277692.1">
    <property type="nucleotide sequence ID" value="NZ_FXAG01000027.1"/>
</dbReference>
<evidence type="ECO:0000313" key="2">
    <source>
        <dbReference type="EMBL" id="SMF51369.1"/>
    </source>
</evidence>
<evidence type="ECO:0000313" key="3">
    <source>
        <dbReference type="Proteomes" id="UP000192920"/>
    </source>
</evidence>
<name>A0A1Y6CFY5_9NEIS</name>
<accession>A0A1Y6CFY5</accession>
<proteinExistence type="predicted"/>
<dbReference type="InterPro" id="IPR001296">
    <property type="entry name" value="Glyco_trans_1"/>
</dbReference>
<dbReference type="CDD" id="cd03801">
    <property type="entry name" value="GT4_PimA-like"/>
    <property type="match status" value="1"/>
</dbReference>
<dbReference type="SUPFAM" id="SSF53756">
    <property type="entry name" value="UDP-Glycosyltransferase/glycogen phosphorylase"/>
    <property type="match status" value="1"/>
</dbReference>
<dbReference type="Gene3D" id="3.40.50.2000">
    <property type="entry name" value="Glycogen Phosphorylase B"/>
    <property type="match status" value="2"/>
</dbReference>
<dbReference type="Pfam" id="PF00534">
    <property type="entry name" value="Glycos_transf_1"/>
    <property type="match status" value="1"/>
</dbReference>
<dbReference type="AlphaFoldDB" id="A0A1Y6CFY5"/>
<protein>
    <submittedName>
        <fullName evidence="2">Glycosyltransferase involved in cell wall bisynthesis</fullName>
    </submittedName>
</protein>
<keyword evidence="2" id="KW-0808">Transferase</keyword>
<gene>
    <name evidence="2" type="ORF">SAMN02745746_03687</name>
</gene>
<evidence type="ECO:0000259" key="1">
    <source>
        <dbReference type="Pfam" id="PF00534"/>
    </source>
</evidence>
<dbReference type="PANTHER" id="PTHR12526">
    <property type="entry name" value="GLYCOSYLTRANSFERASE"/>
    <property type="match status" value="1"/>
</dbReference>
<dbReference type="EMBL" id="FXAG01000027">
    <property type="protein sequence ID" value="SMF51369.1"/>
    <property type="molecule type" value="Genomic_DNA"/>
</dbReference>
<keyword evidence="3" id="KW-1185">Reference proteome</keyword>
<organism evidence="2 3">
    <name type="scientific">Pseudogulbenkiania subflava DSM 22618</name>
    <dbReference type="NCBI Taxonomy" id="1123014"/>
    <lineage>
        <taxon>Bacteria</taxon>
        <taxon>Pseudomonadati</taxon>
        <taxon>Pseudomonadota</taxon>
        <taxon>Betaproteobacteria</taxon>
        <taxon>Neisseriales</taxon>
        <taxon>Chromobacteriaceae</taxon>
        <taxon>Pseudogulbenkiania</taxon>
    </lineage>
</organism>